<dbReference type="OMA" id="VDNCFEE"/>
<feature type="compositionally biased region" description="Basic and acidic residues" evidence="1">
    <location>
        <begin position="354"/>
        <end position="363"/>
    </location>
</feature>
<reference evidence="3 4" key="1">
    <citation type="submission" date="2016-03" db="EMBL/GenBank/DDBJ databases">
        <title>Whole genome sequencing of Grifola frondosa 9006-11.</title>
        <authorList>
            <person name="Min B."/>
            <person name="Park H."/>
            <person name="Kim J.-G."/>
            <person name="Cho H."/>
            <person name="Oh Y.-L."/>
            <person name="Kong W.-S."/>
            <person name="Choi I.-G."/>
        </authorList>
    </citation>
    <scope>NUCLEOTIDE SEQUENCE [LARGE SCALE GENOMIC DNA]</scope>
    <source>
        <strain evidence="3 4">9006-11</strain>
    </source>
</reference>
<comment type="caution">
    <text evidence="3">The sequence shown here is derived from an EMBL/GenBank/DDBJ whole genome shotgun (WGS) entry which is preliminary data.</text>
</comment>
<evidence type="ECO:0000313" key="4">
    <source>
        <dbReference type="Proteomes" id="UP000092993"/>
    </source>
</evidence>
<accession>A0A1C7LT98</accession>
<keyword evidence="2" id="KW-0472">Membrane</keyword>
<evidence type="ECO:0000256" key="1">
    <source>
        <dbReference type="SAM" id="MobiDB-lite"/>
    </source>
</evidence>
<protein>
    <submittedName>
        <fullName evidence="3">Uncharacterized protein</fullName>
    </submittedName>
</protein>
<dbReference type="OrthoDB" id="2337158at2759"/>
<evidence type="ECO:0000313" key="3">
    <source>
        <dbReference type="EMBL" id="OBZ68031.1"/>
    </source>
</evidence>
<evidence type="ECO:0000256" key="2">
    <source>
        <dbReference type="SAM" id="Phobius"/>
    </source>
</evidence>
<proteinExistence type="predicted"/>
<keyword evidence="2" id="KW-0812">Transmembrane</keyword>
<feature type="region of interest" description="Disordered" evidence="1">
    <location>
        <begin position="332"/>
        <end position="367"/>
    </location>
</feature>
<keyword evidence="4" id="KW-1185">Reference proteome</keyword>
<name>A0A1C7LT98_GRIFR</name>
<keyword evidence="2" id="KW-1133">Transmembrane helix</keyword>
<dbReference type="EMBL" id="LUGG01000022">
    <property type="protein sequence ID" value="OBZ68031.1"/>
    <property type="molecule type" value="Genomic_DNA"/>
</dbReference>
<dbReference type="AlphaFoldDB" id="A0A1C7LT98"/>
<sequence length="495" mass="55250">MRARDANGNAEREMTIHQRNLVDTCFEEGQYESGISVLDQLRAQKYKPFPPHIRQLIYIALYPPPPLVDDNELEMAQLEPGSPSKLLFRQHKSSLSPSPQATSAAQNLLMAFARTNSPEALFRALPCYSTPGSACAAGGDDEDSYIARQALRIRNAKCFWDVLKEGFVLRTNDAAPTARPTGRGRRRVIIEDEVLPTYSDGEPSAVSEYAWSILDWGLTLMEIDEERTEMEGQPLHSPLLLSQIPPPRTAAGTRWDIAAPLDVVFYALQQQSDLRRRRMAVRLLALLINLTSTTLIDFPMFLSAITTRVSSLSLCDLTFLFTALPASKTIMQFNSRPKPQPRAQPRPVAGRRNQNREGSEHQLHSGPVKVSGAIGCAEDYPPHIFRSFDLVTRPNGSDTSSSLKALKMKAELVVTYGVLQRQAADPADKDEQWPGLLHDGKLKQALEAMFVLEGATSEDMVFVRQMRDTLLVMISMCVACLADYMECHRDHRLPS</sequence>
<gene>
    <name evidence="3" type="ORF">A0H81_11711</name>
</gene>
<organism evidence="3 4">
    <name type="scientific">Grifola frondosa</name>
    <name type="common">Maitake</name>
    <name type="synonym">Polyporus frondosus</name>
    <dbReference type="NCBI Taxonomy" id="5627"/>
    <lineage>
        <taxon>Eukaryota</taxon>
        <taxon>Fungi</taxon>
        <taxon>Dikarya</taxon>
        <taxon>Basidiomycota</taxon>
        <taxon>Agaricomycotina</taxon>
        <taxon>Agaricomycetes</taxon>
        <taxon>Polyporales</taxon>
        <taxon>Grifolaceae</taxon>
        <taxon>Grifola</taxon>
    </lineage>
</organism>
<dbReference type="Proteomes" id="UP000092993">
    <property type="component" value="Unassembled WGS sequence"/>
</dbReference>
<feature type="transmembrane region" description="Helical" evidence="2">
    <location>
        <begin position="283"/>
        <end position="305"/>
    </location>
</feature>